<feature type="transmembrane region" description="Helical" evidence="17">
    <location>
        <begin position="81"/>
        <end position="105"/>
    </location>
</feature>
<dbReference type="Gene3D" id="1.20.120.1760">
    <property type="match status" value="1"/>
</dbReference>
<dbReference type="InterPro" id="IPR050324">
    <property type="entry name" value="CDP-alcohol_PTase-I"/>
</dbReference>
<dbReference type="EC" id="2.7.8.5" evidence="4 15"/>
<dbReference type="PANTHER" id="PTHR14269:SF62">
    <property type="entry name" value="CDP-DIACYLGLYCEROL--GLYCEROL-3-PHOSPHATE 3-PHOSPHATIDYLTRANSFERASE 1, CHLOROPLASTIC"/>
    <property type="match status" value="1"/>
</dbReference>
<evidence type="ECO:0000256" key="10">
    <source>
        <dbReference type="ARBA" id="ARBA00023098"/>
    </source>
</evidence>
<evidence type="ECO:0000256" key="3">
    <source>
        <dbReference type="ARBA" id="ARBA00010441"/>
    </source>
</evidence>
<evidence type="ECO:0000256" key="11">
    <source>
        <dbReference type="ARBA" id="ARBA00023136"/>
    </source>
</evidence>
<dbReference type="GO" id="GO:0008444">
    <property type="term" value="F:CDP-diacylglycerol-glycerol-3-phosphate 3-phosphatidyltransferase activity"/>
    <property type="evidence" value="ECO:0007669"/>
    <property type="project" value="UniProtKB-EC"/>
</dbReference>
<evidence type="ECO:0000256" key="6">
    <source>
        <dbReference type="ARBA" id="ARBA00022516"/>
    </source>
</evidence>
<evidence type="ECO:0000256" key="8">
    <source>
        <dbReference type="ARBA" id="ARBA00022692"/>
    </source>
</evidence>
<feature type="transmembrane region" description="Helical" evidence="17">
    <location>
        <begin position="38"/>
        <end position="61"/>
    </location>
</feature>
<dbReference type="InterPro" id="IPR043130">
    <property type="entry name" value="CDP-OH_PTrfase_TM_dom"/>
</dbReference>
<evidence type="ECO:0000256" key="14">
    <source>
        <dbReference type="ARBA" id="ARBA00048586"/>
    </source>
</evidence>
<evidence type="ECO:0000256" key="4">
    <source>
        <dbReference type="ARBA" id="ARBA00013170"/>
    </source>
</evidence>
<evidence type="ECO:0000256" key="12">
    <source>
        <dbReference type="ARBA" id="ARBA00023209"/>
    </source>
</evidence>
<evidence type="ECO:0000313" key="19">
    <source>
        <dbReference type="Proteomes" id="UP000786183"/>
    </source>
</evidence>
<keyword evidence="13" id="KW-1208">Phospholipid metabolism</keyword>
<comment type="catalytic activity">
    <reaction evidence="14">
        <text>a CDP-1,2-diacyl-sn-glycerol + sn-glycerol 3-phosphate = a 1,2-diacyl-sn-glycero-3-phospho-(1'-sn-glycero-3'-phosphate) + CMP + H(+)</text>
        <dbReference type="Rhea" id="RHEA:12593"/>
        <dbReference type="ChEBI" id="CHEBI:15378"/>
        <dbReference type="ChEBI" id="CHEBI:57597"/>
        <dbReference type="ChEBI" id="CHEBI:58332"/>
        <dbReference type="ChEBI" id="CHEBI:60110"/>
        <dbReference type="ChEBI" id="CHEBI:60377"/>
        <dbReference type="EC" id="2.7.8.5"/>
    </reaction>
</comment>
<dbReference type="Pfam" id="PF01066">
    <property type="entry name" value="CDP-OH_P_transf"/>
    <property type="match status" value="1"/>
</dbReference>
<evidence type="ECO:0000256" key="7">
    <source>
        <dbReference type="ARBA" id="ARBA00022679"/>
    </source>
</evidence>
<keyword evidence="9 17" id="KW-1133">Transmembrane helix</keyword>
<keyword evidence="8 17" id="KW-0812">Transmembrane</keyword>
<comment type="caution">
    <text evidence="18">The sequence shown here is derived from an EMBL/GenBank/DDBJ whole genome shotgun (WGS) entry which is preliminary data.</text>
</comment>
<dbReference type="PROSITE" id="PS00379">
    <property type="entry name" value="CDP_ALCOHOL_P_TRANSF"/>
    <property type="match status" value="1"/>
</dbReference>
<keyword evidence="7 16" id="KW-0808">Transferase</keyword>
<dbReference type="PANTHER" id="PTHR14269">
    <property type="entry name" value="CDP-DIACYLGLYCEROL--GLYCEROL-3-PHOSPHATE 3-PHOSPHATIDYLTRANSFERASE-RELATED"/>
    <property type="match status" value="1"/>
</dbReference>
<evidence type="ECO:0000256" key="5">
    <source>
        <dbReference type="ARBA" id="ARBA00014944"/>
    </source>
</evidence>
<dbReference type="PIRSF" id="PIRSF000847">
    <property type="entry name" value="Phos_ph_gly_syn"/>
    <property type="match status" value="1"/>
</dbReference>
<organism evidence="18 19">
    <name type="scientific">Campylobacter canadensis</name>
    <dbReference type="NCBI Taxonomy" id="449520"/>
    <lineage>
        <taxon>Bacteria</taxon>
        <taxon>Pseudomonadati</taxon>
        <taxon>Campylobacterota</taxon>
        <taxon>Epsilonproteobacteria</taxon>
        <taxon>Campylobacterales</taxon>
        <taxon>Campylobacteraceae</taxon>
        <taxon>Campylobacter</taxon>
    </lineage>
</organism>
<evidence type="ECO:0000256" key="13">
    <source>
        <dbReference type="ARBA" id="ARBA00023264"/>
    </source>
</evidence>
<evidence type="ECO:0000313" key="18">
    <source>
        <dbReference type="EMBL" id="MBZ7987247.1"/>
    </source>
</evidence>
<keyword evidence="19" id="KW-1185">Reference proteome</keyword>
<evidence type="ECO:0000256" key="16">
    <source>
        <dbReference type="RuleBase" id="RU003750"/>
    </source>
</evidence>
<name>A0ABS7WSE4_9BACT</name>
<comment type="pathway">
    <text evidence="2">Phospholipid metabolism; phosphatidylglycerol biosynthesis; phosphatidylglycerol from CDP-diacylglycerol: step 1/2.</text>
</comment>
<feature type="transmembrane region" description="Helical" evidence="17">
    <location>
        <begin position="152"/>
        <end position="172"/>
    </location>
</feature>
<evidence type="ECO:0000256" key="17">
    <source>
        <dbReference type="SAM" id="Phobius"/>
    </source>
</evidence>
<comment type="similarity">
    <text evidence="3 16">Belongs to the CDP-alcohol phosphatidyltransferase class-I family.</text>
</comment>
<proteinExistence type="inferred from homology"/>
<dbReference type="InterPro" id="IPR048254">
    <property type="entry name" value="CDP_ALCOHOL_P_TRANSF_CS"/>
</dbReference>
<dbReference type="RefSeq" id="WP_172231440.1">
    <property type="nucleotide sequence ID" value="NZ_CP035946.1"/>
</dbReference>
<accession>A0ABS7WSE4</accession>
<keyword evidence="10" id="KW-0443">Lipid metabolism</keyword>
<reference evidence="18 19" key="1">
    <citation type="submission" date="2020-07" db="EMBL/GenBank/DDBJ databases">
        <title>Transfer of Campylobacter canadensis to the novel genus Avispirillum gen. nov., that also includes two novel species recovered from migratory waterfowl: Avispirillum anseris sp. nov. and Avispirillum brantae sp. nov.</title>
        <authorList>
            <person name="Miller W.G."/>
            <person name="Chapman M.H."/>
            <person name="Yee E."/>
            <person name="Inglis G.D."/>
        </authorList>
    </citation>
    <scope>NUCLEOTIDE SEQUENCE [LARGE SCALE GENOMIC DNA]</scope>
    <source>
        <strain evidence="18 19">L283</strain>
    </source>
</reference>
<dbReference type="InterPro" id="IPR000462">
    <property type="entry name" value="CDP-OH_P_trans"/>
</dbReference>
<comment type="subcellular location">
    <subcellularLocation>
        <location evidence="1">Membrane</location>
        <topology evidence="1">Multi-pass membrane protein</topology>
    </subcellularLocation>
</comment>
<gene>
    <name evidence="18" type="primary">pgsA</name>
    <name evidence="18" type="ORF">AVCANL283_03850</name>
</gene>
<evidence type="ECO:0000256" key="1">
    <source>
        <dbReference type="ARBA" id="ARBA00004141"/>
    </source>
</evidence>
<keyword evidence="11 17" id="KW-0472">Membrane</keyword>
<dbReference type="EMBL" id="JACGBB010000006">
    <property type="protein sequence ID" value="MBZ7987247.1"/>
    <property type="molecule type" value="Genomic_DNA"/>
</dbReference>
<protein>
    <recommendedName>
        <fullName evidence="5 15">CDP-diacylglycerol--glycerol-3-phosphate 3-phosphatidyltransferase</fullName>
        <ecNumber evidence="4 15">2.7.8.5</ecNumber>
    </recommendedName>
</protein>
<keyword evidence="6" id="KW-0444">Lipid biosynthesis</keyword>
<evidence type="ECO:0000256" key="2">
    <source>
        <dbReference type="ARBA" id="ARBA00005042"/>
    </source>
</evidence>
<dbReference type="InterPro" id="IPR004570">
    <property type="entry name" value="Phosphatidylglycerol_P_synth"/>
</dbReference>
<keyword evidence="12" id="KW-0594">Phospholipid biosynthesis</keyword>
<evidence type="ECO:0000256" key="9">
    <source>
        <dbReference type="ARBA" id="ARBA00022989"/>
    </source>
</evidence>
<dbReference type="NCBIfam" id="TIGR00560">
    <property type="entry name" value="pgsA"/>
    <property type="match status" value="1"/>
</dbReference>
<feature type="transmembrane region" description="Helical" evidence="17">
    <location>
        <begin position="6"/>
        <end position="26"/>
    </location>
</feature>
<sequence length="182" mass="20945">MNLPNFLALIRIILAPILFVLVTNINKINIDYNWHISWLNYYAALIFTIASITDFFDGYIARMWNQKTLLGEILDPLADKMLTLAAFLGLMLLGRVEAILVYFILVREFFITGLRVMIVADGLKVAASMSGKIKTTFQMLAIGFLLMDWWGANYLFYLCFFFTIYSGIEYVISYARVLKCSR</sequence>
<evidence type="ECO:0000256" key="15">
    <source>
        <dbReference type="NCBIfam" id="TIGR00560"/>
    </source>
</evidence>
<dbReference type="Proteomes" id="UP000786183">
    <property type="component" value="Unassembled WGS sequence"/>
</dbReference>